<feature type="non-terminal residue" evidence="1">
    <location>
        <position position="1"/>
    </location>
</feature>
<dbReference type="EMBL" id="JAAAHW010005325">
    <property type="protein sequence ID" value="KAF9969110.1"/>
    <property type="molecule type" value="Genomic_DNA"/>
</dbReference>
<organism evidence="1 2">
    <name type="scientific">Modicella reniformis</name>
    <dbReference type="NCBI Taxonomy" id="1440133"/>
    <lineage>
        <taxon>Eukaryota</taxon>
        <taxon>Fungi</taxon>
        <taxon>Fungi incertae sedis</taxon>
        <taxon>Mucoromycota</taxon>
        <taxon>Mortierellomycotina</taxon>
        <taxon>Mortierellomycetes</taxon>
        <taxon>Mortierellales</taxon>
        <taxon>Mortierellaceae</taxon>
        <taxon>Modicella</taxon>
    </lineage>
</organism>
<gene>
    <name evidence="1" type="ORF">BGZ65_012262</name>
</gene>
<sequence>MSTQTTTAQEGSIPRFESTLVIAFPDVLGAGPKILLSAANAGTSGSSIPAWSHYFKKLSTTRKSKTSTKTTDNDTKLGYSTTTLADQQKVSLLTIAAAPPTTEQASYLCEAIVSQARDSGTSRIVLVASSNFPTKDLRTHVLKLHHDSGPGFPEAPKNVSLGDHILNTFLTLLTFVNIPTTVLVHPAQKGVSLRELQAVIVNLTAGLTSVLGDSSLKEFSSERAFNHVFRMEDEESFGSLMYL</sequence>
<proteinExistence type="predicted"/>
<dbReference type="AlphaFoldDB" id="A0A9P6JFH0"/>
<keyword evidence="2" id="KW-1185">Reference proteome</keyword>
<protein>
    <submittedName>
        <fullName evidence="1">Uncharacterized protein</fullName>
    </submittedName>
</protein>
<comment type="caution">
    <text evidence="1">The sequence shown here is derived from an EMBL/GenBank/DDBJ whole genome shotgun (WGS) entry which is preliminary data.</text>
</comment>
<name>A0A9P6JFH0_9FUNG</name>
<evidence type="ECO:0000313" key="2">
    <source>
        <dbReference type="Proteomes" id="UP000749646"/>
    </source>
</evidence>
<evidence type="ECO:0000313" key="1">
    <source>
        <dbReference type="EMBL" id="KAF9969110.1"/>
    </source>
</evidence>
<reference evidence="1" key="1">
    <citation type="journal article" date="2020" name="Fungal Divers.">
        <title>Resolving the Mortierellaceae phylogeny through synthesis of multi-gene phylogenetics and phylogenomics.</title>
        <authorList>
            <person name="Vandepol N."/>
            <person name="Liber J."/>
            <person name="Desiro A."/>
            <person name="Na H."/>
            <person name="Kennedy M."/>
            <person name="Barry K."/>
            <person name="Grigoriev I.V."/>
            <person name="Miller A.N."/>
            <person name="O'Donnell K."/>
            <person name="Stajich J.E."/>
            <person name="Bonito G."/>
        </authorList>
    </citation>
    <scope>NUCLEOTIDE SEQUENCE</scope>
    <source>
        <strain evidence="1">MES-2147</strain>
    </source>
</reference>
<accession>A0A9P6JFH0</accession>
<dbReference type="OrthoDB" id="2359087at2759"/>
<dbReference type="Proteomes" id="UP000749646">
    <property type="component" value="Unassembled WGS sequence"/>
</dbReference>